<evidence type="ECO:0000313" key="10">
    <source>
        <dbReference type="EMBL" id="BCO08705.1"/>
    </source>
</evidence>
<evidence type="ECO:0000256" key="8">
    <source>
        <dbReference type="SAM" id="Phobius"/>
    </source>
</evidence>
<evidence type="ECO:0000256" key="4">
    <source>
        <dbReference type="ARBA" id="ARBA00022475"/>
    </source>
</evidence>
<dbReference type="InterPro" id="IPR004626">
    <property type="entry name" value="RarD"/>
</dbReference>
<keyword evidence="7 8" id="KW-0472">Membrane</keyword>
<feature type="transmembrane region" description="Helical" evidence="8">
    <location>
        <begin position="16"/>
        <end position="36"/>
    </location>
</feature>
<feature type="transmembrane region" description="Helical" evidence="8">
    <location>
        <begin position="280"/>
        <end position="299"/>
    </location>
</feature>
<evidence type="ECO:0000256" key="1">
    <source>
        <dbReference type="ARBA" id="ARBA00004651"/>
    </source>
</evidence>
<dbReference type="AlphaFoldDB" id="A0A915U9T2"/>
<feature type="transmembrane region" description="Helical" evidence="8">
    <location>
        <begin position="113"/>
        <end position="130"/>
    </location>
</feature>
<organism evidence="10 11">
    <name type="scientific">Desulfolithobacter dissulfuricans</name>
    <dbReference type="NCBI Taxonomy" id="2795293"/>
    <lineage>
        <taxon>Bacteria</taxon>
        <taxon>Pseudomonadati</taxon>
        <taxon>Thermodesulfobacteriota</taxon>
        <taxon>Desulfobulbia</taxon>
        <taxon>Desulfobulbales</taxon>
        <taxon>Desulfobulbaceae</taxon>
        <taxon>Desulfolithobacter</taxon>
    </lineage>
</organism>
<dbReference type="Pfam" id="PF00892">
    <property type="entry name" value="EamA"/>
    <property type="match status" value="1"/>
</dbReference>
<reference evidence="10" key="1">
    <citation type="submission" date="2020-12" db="EMBL/GenBank/DDBJ databases">
        <title>Desulfobium dissulfuricans gen. nov., sp. nov., a novel mesophilic, sulfate-reducing bacterium isolated from a deep-sea hydrothermal vent.</title>
        <authorList>
            <person name="Hashimoto Y."/>
            <person name="Tame A."/>
            <person name="Sawayama S."/>
            <person name="Miyazaki J."/>
            <person name="Takai K."/>
            <person name="Nakagawa S."/>
        </authorList>
    </citation>
    <scope>NUCLEOTIDE SEQUENCE</scope>
    <source>
        <strain evidence="10">GF1</strain>
    </source>
</reference>
<keyword evidence="4" id="KW-1003">Cell membrane</keyword>
<dbReference type="InterPro" id="IPR037185">
    <property type="entry name" value="EmrE-like"/>
</dbReference>
<feature type="transmembrane region" description="Helical" evidence="8">
    <location>
        <begin position="42"/>
        <end position="63"/>
    </location>
</feature>
<dbReference type="GO" id="GO:0005886">
    <property type="term" value="C:plasma membrane"/>
    <property type="evidence" value="ECO:0007669"/>
    <property type="project" value="UniProtKB-SubCell"/>
</dbReference>
<feature type="transmembrane region" description="Helical" evidence="8">
    <location>
        <begin position="220"/>
        <end position="241"/>
    </location>
</feature>
<evidence type="ECO:0000256" key="2">
    <source>
        <dbReference type="ARBA" id="ARBA00007362"/>
    </source>
</evidence>
<protein>
    <submittedName>
        <fullName evidence="10">Membrane protein</fullName>
    </submittedName>
</protein>
<feature type="transmembrane region" description="Helical" evidence="8">
    <location>
        <begin position="83"/>
        <end position="101"/>
    </location>
</feature>
<sequence length="305" mass="33624">MLKKRQERERTGTTQRAGLAAAVGASLLWGCLPVYWKALSRVPALEIICHRIIWSMVFTLAILAAQGRLRQLWRELTIPVTRLTFLATSLLVAVNWLTYIWAVNNDYIVEASLGYFINPLVSALLGVVVLKERLRPGQWLALALAASGVGYLALSHGRIPWIALVLAGTFSLYSLLRKTARLPSLEGLFCETCLLSLPAAALLLLTNSRGTASFAMADPTTMILLICSGIATSAPLLLFVYGAQRIHLTALGLLQYLAPTLQLLLGIFLYHEPFPREKGIGFVLVWTALGLYTLEGILWRKGVRR</sequence>
<dbReference type="KEGG" id="ddu:GF1_10810"/>
<feature type="transmembrane region" description="Helical" evidence="8">
    <location>
        <begin position="159"/>
        <end position="176"/>
    </location>
</feature>
<evidence type="ECO:0000256" key="6">
    <source>
        <dbReference type="ARBA" id="ARBA00022989"/>
    </source>
</evidence>
<keyword evidence="11" id="KW-1185">Reference proteome</keyword>
<comment type="subcellular location">
    <subcellularLocation>
        <location evidence="1">Cell membrane</location>
        <topology evidence="1">Multi-pass membrane protein</topology>
    </subcellularLocation>
</comment>
<dbReference type="PANTHER" id="PTHR22911:SF137">
    <property type="entry name" value="SOLUTE CARRIER FAMILY 35 MEMBER G2-RELATED"/>
    <property type="match status" value="1"/>
</dbReference>
<evidence type="ECO:0000256" key="3">
    <source>
        <dbReference type="ARBA" id="ARBA00022448"/>
    </source>
</evidence>
<name>A0A915U9T2_9BACT</name>
<evidence type="ECO:0000256" key="7">
    <source>
        <dbReference type="ARBA" id="ARBA00023136"/>
    </source>
</evidence>
<keyword evidence="6 8" id="KW-1133">Transmembrane helix</keyword>
<dbReference type="InterPro" id="IPR000620">
    <property type="entry name" value="EamA_dom"/>
</dbReference>
<feature type="transmembrane region" description="Helical" evidence="8">
    <location>
        <begin position="188"/>
        <end position="208"/>
    </location>
</feature>
<dbReference type="EMBL" id="AP024233">
    <property type="protein sequence ID" value="BCO08705.1"/>
    <property type="molecule type" value="Genomic_DNA"/>
</dbReference>
<accession>A0A915U9T2</accession>
<feature type="transmembrane region" description="Helical" evidence="8">
    <location>
        <begin position="248"/>
        <end position="268"/>
    </location>
</feature>
<feature type="transmembrane region" description="Helical" evidence="8">
    <location>
        <begin position="137"/>
        <end position="153"/>
    </location>
</feature>
<gene>
    <name evidence="10" type="ORF">GF1_10810</name>
</gene>
<dbReference type="NCBIfam" id="TIGR00688">
    <property type="entry name" value="rarD"/>
    <property type="match status" value="1"/>
</dbReference>
<feature type="domain" description="EamA" evidence="9">
    <location>
        <begin position="18"/>
        <end position="150"/>
    </location>
</feature>
<dbReference type="Proteomes" id="UP001063350">
    <property type="component" value="Chromosome"/>
</dbReference>
<comment type="similarity">
    <text evidence="2">Belongs to the EamA transporter family.</text>
</comment>
<evidence type="ECO:0000313" key="11">
    <source>
        <dbReference type="Proteomes" id="UP001063350"/>
    </source>
</evidence>
<proteinExistence type="inferred from homology"/>
<dbReference type="SUPFAM" id="SSF103481">
    <property type="entry name" value="Multidrug resistance efflux transporter EmrE"/>
    <property type="match status" value="2"/>
</dbReference>
<keyword evidence="5 8" id="KW-0812">Transmembrane</keyword>
<evidence type="ECO:0000259" key="9">
    <source>
        <dbReference type="Pfam" id="PF00892"/>
    </source>
</evidence>
<evidence type="ECO:0000256" key="5">
    <source>
        <dbReference type="ARBA" id="ARBA00022692"/>
    </source>
</evidence>
<dbReference type="PANTHER" id="PTHR22911">
    <property type="entry name" value="ACYL-MALONYL CONDENSING ENZYME-RELATED"/>
    <property type="match status" value="1"/>
</dbReference>
<keyword evidence="3" id="KW-0813">Transport</keyword>